<comment type="caution">
    <text evidence="2">The sequence shown here is derived from an EMBL/GenBank/DDBJ whole genome shotgun (WGS) entry which is preliminary data.</text>
</comment>
<keyword evidence="1" id="KW-0812">Transmembrane</keyword>
<dbReference type="Pfam" id="PF05106">
    <property type="entry name" value="Phage_holin_3_1"/>
    <property type="match status" value="1"/>
</dbReference>
<accession>A0A3M5TMQ0</accession>
<feature type="transmembrane region" description="Helical" evidence="1">
    <location>
        <begin position="172"/>
        <end position="191"/>
    </location>
</feature>
<dbReference type="NCBIfam" id="TIGR01594">
    <property type="entry name" value="holin_lambda"/>
    <property type="match status" value="1"/>
</dbReference>
<dbReference type="AlphaFoldDB" id="A0A3M5TMQ0"/>
<sequence>MWFVNLFGDSRKVCFWPFSAGRHYRVRRSSRMQLRTPTVRPGELSHCGRIHAVLRSHLAQPLNSPFRFFRTPVQRGHDLRIASESLSEHVLCKLHPAIPRLSPTPLRRGFSFQLPRKGGNRMRTMPDKPDTWARFIAAISNPLWQGMIMAIVVSLLRILYDAKETSKRRILFEALICGSLSLVASSLIEWMTWPPSLSVAAGGTIGFLGVTAIRELVTRFIGRKVDSV</sequence>
<keyword evidence="1" id="KW-0472">Membrane</keyword>
<feature type="transmembrane region" description="Helical" evidence="1">
    <location>
        <begin position="197"/>
        <end position="217"/>
    </location>
</feature>
<dbReference type="InterPro" id="IPR006481">
    <property type="entry name" value="Phage_lambda_GpS_holin"/>
</dbReference>
<feature type="transmembrane region" description="Helical" evidence="1">
    <location>
        <begin position="143"/>
        <end position="160"/>
    </location>
</feature>
<proteinExistence type="predicted"/>
<evidence type="ECO:0000313" key="2">
    <source>
        <dbReference type="EMBL" id="RMO70576.1"/>
    </source>
</evidence>
<keyword evidence="1" id="KW-1133">Transmembrane helix</keyword>
<name>A0A3M5TMQ0_9PSED</name>
<reference evidence="2 3" key="1">
    <citation type="submission" date="2018-08" db="EMBL/GenBank/DDBJ databases">
        <title>Recombination of ecologically and evolutionarily significant loci maintains genetic cohesion in the Pseudomonas syringae species complex.</title>
        <authorList>
            <person name="Dillon M."/>
            <person name="Thakur S."/>
            <person name="Almeida R.N.D."/>
            <person name="Weir B.S."/>
            <person name="Guttman D.S."/>
        </authorList>
    </citation>
    <scope>NUCLEOTIDE SEQUENCE [LARGE SCALE GENOMIC DNA]</scope>
    <source>
        <strain evidence="2 3">ICMP 2732</strain>
    </source>
</reference>
<gene>
    <name evidence="2" type="ORF">ALQ36_100441</name>
</gene>
<dbReference type="EMBL" id="RBPY01000169">
    <property type="protein sequence ID" value="RMO70576.1"/>
    <property type="molecule type" value="Genomic_DNA"/>
</dbReference>
<organism evidence="2 3">
    <name type="scientific">Pseudomonas syringae pv. primulae</name>
    <dbReference type="NCBI Taxonomy" id="251707"/>
    <lineage>
        <taxon>Bacteria</taxon>
        <taxon>Pseudomonadati</taxon>
        <taxon>Pseudomonadota</taxon>
        <taxon>Gammaproteobacteria</taxon>
        <taxon>Pseudomonadales</taxon>
        <taxon>Pseudomonadaceae</taxon>
        <taxon>Pseudomonas</taxon>
    </lineage>
</organism>
<protein>
    <submittedName>
        <fullName evidence="2">Holin</fullName>
    </submittedName>
</protein>
<dbReference type="Proteomes" id="UP000281350">
    <property type="component" value="Unassembled WGS sequence"/>
</dbReference>
<evidence type="ECO:0000313" key="3">
    <source>
        <dbReference type="Proteomes" id="UP000281350"/>
    </source>
</evidence>
<evidence type="ECO:0000256" key="1">
    <source>
        <dbReference type="SAM" id="Phobius"/>
    </source>
</evidence>